<organism evidence="1 2">
    <name type="scientific">Argiope bruennichi</name>
    <name type="common">Wasp spider</name>
    <name type="synonym">Aranea bruennichi</name>
    <dbReference type="NCBI Taxonomy" id="94029"/>
    <lineage>
        <taxon>Eukaryota</taxon>
        <taxon>Metazoa</taxon>
        <taxon>Ecdysozoa</taxon>
        <taxon>Arthropoda</taxon>
        <taxon>Chelicerata</taxon>
        <taxon>Arachnida</taxon>
        <taxon>Araneae</taxon>
        <taxon>Araneomorphae</taxon>
        <taxon>Entelegynae</taxon>
        <taxon>Araneoidea</taxon>
        <taxon>Araneidae</taxon>
        <taxon>Argiope</taxon>
    </lineage>
</organism>
<evidence type="ECO:0000313" key="1">
    <source>
        <dbReference type="EMBL" id="KAF8764664.1"/>
    </source>
</evidence>
<reference evidence="1" key="1">
    <citation type="journal article" date="2020" name="bioRxiv">
        <title>Chromosome-level reference genome of the European wasp spider Argiope bruennichi: a resource for studies on range expansion and evolutionary adaptation.</title>
        <authorList>
            <person name="Sheffer M.M."/>
            <person name="Hoppe A."/>
            <person name="Krehenwinkel H."/>
            <person name="Uhl G."/>
            <person name="Kuss A.W."/>
            <person name="Jensen L."/>
            <person name="Jensen C."/>
            <person name="Gillespie R.G."/>
            <person name="Hoff K.J."/>
            <person name="Prost S."/>
        </authorList>
    </citation>
    <scope>NUCLEOTIDE SEQUENCE</scope>
</reference>
<sequence length="133" mass="15528">MWRQGLANMNVEPCIPFIYMAPTTLFDNIVFNEDLRINLTKHSEHPELLRQLAFQVIGDIPDQALKIYTDGNKMESGRTGNSIFLKSKREDWRHWFRNSVHSSVFLSRYLALETDNSQIPHRSSQTARAQYNT</sequence>
<protein>
    <submittedName>
        <fullName evidence="1">Uncharacterized protein</fullName>
    </submittedName>
</protein>
<dbReference type="Proteomes" id="UP000807504">
    <property type="component" value="Unassembled WGS sequence"/>
</dbReference>
<comment type="caution">
    <text evidence="1">The sequence shown here is derived from an EMBL/GenBank/DDBJ whole genome shotgun (WGS) entry which is preliminary data.</text>
</comment>
<dbReference type="EMBL" id="JABXBU010002231">
    <property type="protein sequence ID" value="KAF8764664.1"/>
    <property type="molecule type" value="Genomic_DNA"/>
</dbReference>
<gene>
    <name evidence="1" type="ORF">HNY73_022719</name>
</gene>
<keyword evidence="2" id="KW-1185">Reference proteome</keyword>
<proteinExistence type="predicted"/>
<reference evidence="1" key="2">
    <citation type="submission" date="2020-06" db="EMBL/GenBank/DDBJ databases">
        <authorList>
            <person name="Sheffer M."/>
        </authorList>
    </citation>
    <scope>NUCLEOTIDE SEQUENCE</scope>
</reference>
<accession>A0A8T0E608</accession>
<name>A0A8T0E608_ARGBR</name>
<dbReference type="AlphaFoldDB" id="A0A8T0E608"/>
<evidence type="ECO:0000313" key="2">
    <source>
        <dbReference type="Proteomes" id="UP000807504"/>
    </source>
</evidence>